<sequence length="658" mass="71955">MIGEGSGPAQDGDRRHSDDLHRSRDDDDDDQNGDAEAQFLLDDEDFGTYEQYELDDVTGQPLLTSSGPRGKKVESRQSSALSAARLSTQARFIARLRGPQQPEPNVIRPFLPSVQKRPARWLAKVLPHAWQKTVLLVLFIAAWVLSLAVPLVNSKGTLRDTSGHVVRHLDCVDTLWRRNNECGLDGIDCQPFSNASFAFRCPADCAGVRVLNPRHVGPLDVNYRPLVIGGPVYRGDSFVCGSAIHAGVISDEAGGCGVASLTGQYYSYFASDQHGIESIGFDSHFPLSFSVAQDTARVKCDSQKDPRQLLLAVSLFFTAALSLFTTSPSVLYFVSFVGIFAHVALVSDPPNFSGPSDTILPALVSQFVGRLLPALFCAAIMYYACARRALRDLPAGAQVEKTVLWVGGFWVGALSNHTFGWIPLSRLSAHDLAQQPGAKAALAAIVLVVALVVAQQAYSFWREARLFPHLALYGLFVAGLLACLALPGLELRVHHYILALLLLPGTSMQTRPSLLYQGLLLGLFANGVARWGFDSLLQTAAALRGDALWESLVPEAVAPLIYADDSPQRISFKWLPADTAATFDGLSVLVNDVERYRRFFADEPLAEQIFTWTRDPAAVHTPEYFRFAYMRGGGALDYSQAGTWFVNATWSQGPGYYR</sequence>
<dbReference type="SMART" id="SM00603">
    <property type="entry name" value="LCCL"/>
    <property type="match status" value="1"/>
</dbReference>
<dbReference type="Pfam" id="PF03815">
    <property type="entry name" value="LCCL"/>
    <property type="match status" value="1"/>
</dbReference>
<keyword evidence="2" id="KW-0812">Transmembrane</keyword>
<dbReference type="SUPFAM" id="SSF69848">
    <property type="entry name" value="LCCL domain"/>
    <property type="match status" value="1"/>
</dbReference>
<dbReference type="PANTHER" id="PTHR31331">
    <property type="entry name" value="LCCL DOMAIN PROTEIN (AFU_ORTHOLOGUE AFUA_5G08630)"/>
    <property type="match status" value="1"/>
</dbReference>
<protein>
    <recommendedName>
        <fullName evidence="3">LCCL domain-containing protein</fullName>
    </recommendedName>
</protein>
<reference evidence="4" key="1">
    <citation type="journal article" date="2023" name="Mol. Phylogenet. Evol.">
        <title>Genome-scale phylogeny and comparative genomics of the fungal order Sordariales.</title>
        <authorList>
            <person name="Hensen N."/>
            <person name="Bonometti L."/>
            <person name="Westerberg I."/>
            <person name="Brannstrom I.O."/>
            <person name="Guillou S."/>
            <person name="Cros-Aarteil S."/>
            <person name="Calhoun S."/>
            <person name="Haridas S."/>
            <person name="Kuo A."/>
            <person name="Mondo S."/>
            <person name="Pangilinan J."/>
            <person name="Riley R."/>
            <person name="LaButti K."/>
            <person name="Andreopoulos B."/>
            <person name="Lipzen A."/>
            <person name="Chen C."/>
            <person name="Yan M."/>
            <person name="Daum C."/>
            <person name="Ng V."/>
            <person name="Clum A."/>
            <person name="Steindorff A."/>
            <person name="Ohm R.A."/>
            <person name="Martin F."/>
            <person name="Silar P."/>
            <person name="Natvig D.O."/>
            <person name="Lalanne C."/>
            <person name="Gautier V."/>
            <person name="Ament-Velasquez S.L."/>
            <person name="Kruys A."/>
            <person name="Hutchinson M.I."/>
            <person name="Powell A.J."/>
            <person name="Barry K."/>
            <person name="Miller A.N."/>
            <person name="Grigoriev I.V."/>
            <person name="Debuchy R."/>
            <person name="Gladieux P."/>
            <person name="Hiltunen Thoren M."/>
            <person name="Johannesson H."/>
        </authorList>
    </citation>
    <scope>NUCLEOTIDE SEQUENCE</scope>
    <source>
        <strain evidence="4">CBS 958.72</strain>
    </source>
</reference>
<dbReference type="Proteomes" id="UP001287356">
    <property type="component" value="Unassembled WGS sequence"/>
</dbReference>
<dbReference type="AlphaFoldDB" id="A0AAE0KHI8"/>
<evidence type="ECO:0000313" key="4">
    <source>
        <dbReference type="EMBL" id="KAK3376639.1"/>
    </source>
</evidence>
<reference evidence="4" key="2">
    <citation type="submission" date="2023-06" db="EMBL/GenBank/DDBJ databases">
        <authorList>
            <consortium name="Lawrence Berkeley National Laboratory"/>
            <person name="Haridas S."/>
            <person name="Hensen N."/>
            <person name="Bonometti L."/>
            <person name="Westerberg I."/>
            <person name="Brannstrom I.O."/>
            <person name="Guillou S."/>
            <person name="Cros-Aarteil S."/>
            <person name="Calhoun S."/>
            <person name="Kuo A."/>
            <person name="Mondo S."/>
            <person name="Pangilinan J."/>
            <person name="Riley R."/>
            <person name="Labutti K."/>
            <person name="Andreopoulos B."/>
            <person name="Lipzen A."/>
            <person name="Chen C."/>
            <person name="Yanf M."/>
            <person name="Daum C."/>
            <person name="Ng V."/>
            <person name="Clum A."/>
            <person name="Steindorff A."/>
            <person name="Ohm R."/>
            <person name="Martin F."/>
            <person name="Silar P."/>
            <person name="Natvig D."/>
            <person name="Lalanne C."/>
            <person name="Gautier V."/>
            <person name="Ament-Velasquez S.L."/>
            <person name="Kruys A."/>
            <person name="Hutchinson M.I."/>
            <person name="Powell A.J."/>
            <person name="Barry K."/>
            <person name="Miller A.N."/>
            <person name="Grigoriev I.V."/>
            <person name="Debuchy R."/>
            <person name="Gladieux P."/>
            <person name="Thoren M.H."/>
            <person name="Johannesson H."/>
        </authorList>
    </citation>
    <scope>NUCLEOTIDE SEQUENCE</scope>
    <source>
        <strain evidence="4">CBS 958.72</strain>
    </source>
</reference>
<feature type="transmembrane region" description="Helical" evidence="2">
    <location>
        <begin position="403"/>
        <end position="424"/>
    </location>
</feature>
<dbReference type="Gene3D" id="2.170.130.20">
    <property type="entry name" value="LCCL-like domain"/>
    <property type="match status" value="1"/>
</dbReference>
<feature type="domain" description="LCCL" evidence="3">
    <location>
        <begin position="227"/>
        <end position="279"/>
    </location>
</feature>
<evidence type="ECO:0000256" key="2">
    <source>
        <dbReference type="SAM" id="Phobius"/>
    </source>
</evidence>
<keyword evidence="5" id="KW-1185">Reference proteome</keyword>
<name>A0AAE0KHI8_9PEZI</name>
<evidence type="ECO:0000313" key="5">
    <source>
        <dbReference type="Proteomes" id="UP001287356"/>
    </source>
</evidence>
<evidence type="ECO:0000259" key="3">
    <source>
        <dbReference type="PROSITE" id="PS50820"/>
    </source>
</evidence>
<feature type="transmembrane region" description="Helical" evidence="2">
    <location>
        <begin position="436"/>
        <end position="458"/>
    </location>
</feature>
<dbReference type="PANTHER" id="PTHR31331:SF8">
    <property type="entry name" value="LCCL DOMAIN PROTEIN (AFU_ORTHOLOGUE AFUA_5G02970)"/>
    <property type="match status" value="1"/>
</dbReference>
<evidence type="ECO:0000256" key="1">
    <source>
        <dbReference type="SAM" id="MobiDB-lite"/>
    </source>
</evidence>
<gene>
    <name evidence="4" type="ORF">B0T24DRAFT_592292</name>
</gene>
<dbReference type="InterPro" id="IPR051957">
    <property type="entry name" value="CRISP-LCCL_domain"/>
</dbReference>
<keyword evidence="2" id="KW-1133">Transmembrane helix</keyword>
<feature type="transmembrane region" description="Helical" evidence="2">
    <location>
        <begin position="134"/>
        <end position="152"/>
    </location>
</feature>
<accession>A0AAE0KHI8</accession>
<dbReference type="InterPro" id="IPR004043">
    <property type="entry name" value="LCCL"/>
</dbReference>
<feature type="transmembrane region" description="Helical" evidence="2">
    <location>
        <begin position="359"/>
        <end position="383"/>
    </location>
</feature>
<proteinExistence type="predicted"/>
<keyword evidence="2" id="KW-0472">Membrane</keyword>
<feature type="region of interest" description="Disordered" evidence="1">
    <location>
        <begin position="1"/>
        <end position="45"/>
    </location>
</feature>
<feature type="transmembrane region" description="Helical" evidence="2">
    <location>
        <begin position="307"/>
        <end position="324"/>
    </location>
</feature>
<dbReference type="PROSITE" id="PS50820">
    <property type="entry name" value="LCCL"/>
    <property type="match status" value="1"/>
</dbReference>
<feature type="region of interest" description="Disordered" evidence="1">
    <location>
        <begin position="57"/>
        <end position="80"/>
    </location>
</feature>
<dbReference type="EMBL" id="JAULSN010000003">
    <property type="protein sequence ID" value="KAK3376639.1"/>
    <property type="molecule type" value="Genomic_DNA"/>
</dbReference>
<dbReference type="InterPro" id="IPR036609">
    <property type="entry name" value="LCCL_sf"/>
</dbReference>
<feature type="compositionally biased region" description="Basic and acidic residues" evidence="1">
    <location>
        <begin position="11"/>
        <end position="25"/>
    </location>
</feature>
<feature type="transmembrane region" description="Helical" evidence="2">
    <location>
        <begin position="470"/>
        <end position="493"/>
    </location>
</feature>
<comment type="caution">
    <text evidence="4">The sequence shown here is derived from an EMBL/GenBank/DDBJ whole genome shotgun (WGS) entry which is preliminary data.</text>
</comment>
<organism evidence="4 5">
    <name type="scientific">Lasiosphaeria ovina</name>
    <dbReference type="NCBI Taxonomy" id="92902"/>
    <lineage>
        <taxon>Eukaryota</taxon>
        <taxon>Fungi</taxon>
        <taxon>Dikarya</taxon>
        <taxon>Ascomycota</taxon>
        <taxon>Pezizomycotina</taxon>
        <taxon>Sordariomycetes</taxon>
        <taxon>Sordariomycetidae</taxon>
        <taxon>Sordariales</taxon>
        <taxon>Lasiosphaeriaceae</taxon>
        <taxon>Lasiosphaeria</taxon>
    </lineage>
</organism>